<organism evidence="3 4">
    <name type="scientific">Sesamum indicum</name>
    <name type="common">Oriental sesame</name>
    <name type="synonym">Sesamum orientale</name>
    <dbReference type="NCBI Taxonomy" id="4182"/>
    <lineage>
        <taxon>Eukaryota</taxon>
        <taxon>Viridiplantae</taxon>
        <taxon>Streptophyta</taxon>
        <taxon>Embryophyta</taxon>
        <taxon>Tracheophyta</taxon>
        <taxon>Spermatophyta</taxon>
        <taxon>Magnoliopsida</taxon>
        <taxon>eudicotyledons</taxon>
        <taxon>Gunneridae</taxon>
        <taxon>Pentapetalae</taxon>
        <taxon>asterids</taxon>
        <taxon>lamiids</taxon>
        <taxon>Lamiales</taxon>
        <taxon>Pedaliaceae</taxon>
        <taxon>Sesamum</taxon>
    </lineage>
</organism>
<dbReference type="FunCoup" id="A0A6I9UBE8">
    <property type="interactions" value="230"/>
</dbReference>
<dbReference type="AlphaFoldDB" id="A0A6I9UBE8"/>
<dbReference type="CDD" id="cd08771">
    <property type="entry name" value="DLP_1"/>
    <property type="match status" value="1"/>
</dbReference>
<dbReference type="InterPro" id="IPR027417">
    <property type="entry name" value="P-loop_NTPase"/>
</dbReference>
<evidence type="ECO:0000313" key="3">
    <source>
        <dbReference type="Proteomes" id="UP000504604"/>
    </source>
</evidence>
<dbReference type="InterPro" id="IPR001401">
    <property type="entry name" value="Dynamin_GTPase"/>
</dbReference>
<dbReference type="GO" id="GO:0005525">
    <property type="term" value="F:GTP binding"/>
    <property type="evidence" value="ECO:0007669"/>
    <property type="project" value="InterPro"/>
</dbReference>
<sequence length="837" mass="92826">MATTSNGPGTAIDFITTPSKTQTGAKSASGKRQRHDSVDALNKSASEFKTRFEAYNRLQAAAVAFGEKLPIPEIVAIGGQSDGKSSLLEALLGFRFNVREVEMGTRRPLILQMVHDPTAMEPRCRFQEEDSEEYGSPIVSSTAIADYIKLRTEALLRKTRTAVSSKPIIMRAEYAHCPNLTIIDTPGFVLKAKKGEPESTPDEILSMVKSLASPPHRILVFLQQSSVEWCSSLWLDAVREIDPAFRRTLIVVSKFDNRLKEFSDRWEVDRYLSANGYLGENTRPFFVALPKERSSVSNEEFRRQISQVDTEVLRYLRDGVKGGFDEEKYKSYIGFGCLRDYLESELQKKYKEAAPATLALLEQRCTEVTAELNRLDSRIQATSDVAHLRRSAMLHAASICSHLEALLEGAADPAPEQWGKTTEEEKSNSGIGGWPGVTREIKPPNATLRLYGGAAFERVVHEFRCATYSMECPVVSREKVANILLAHAGRGGSRGVTEAAAEIARAAAQSWLAPLLDTACDRLAFVLSNLFDIAIERNHHHHHHFGYGQLYGDMDVYVGFHAALRHSYNCFVKDLAKQCKQAVRHHLDSVTSPYSQVCYENDVLGNFSSGISTNYQINRVPAGSFCLELSDEAPAVHKVISSNQENMPPEKNETTPGKVAEAREALRECQMTVPETPSPDQPRDENYAVKKELGNCVEVGARKRQPRITGNNRNLDPFRSQNGGGLSLVSGDSASRPGSAYTEICSSTARHFARIREVLIERGVASSLNSGFLTPCRERLMVALGLDLFAVSDEKFMDMFVVPGAIDALQNEKQALQKRQKLLHSCLNDFKNVARAL</sequence>
<dbReference type="RefSeq" id="XP_011098296.1">
    <property type="nucleotide sequence ID" value="XM_011099994.2"/>
</dbReference>
<proteinExistence type="predicted"/>
<dbReference type="GeneID" id="105176989"/>
<dbReference type="OrthoDB" id="5061070at2759"/>
<gene>
    <name evidence="4" type="primary">LOC105176989</name>
</gene>
<keyword evidence="3" id="KW-1185">Reference proteome</keyword>
<reference evidence="4" key="1">
    <citation type="submission" date="2025-08" db="UniProtKB">
        <authorList>
            <consortium name="RefSeq"/>
        </authorList>
    </citation>
    <scope>IDENTIFICATION</scope>
</reference>
<dbReference type="GO" id="GO:0008017">
    <property type="term" value="F:microtubule binding"/>
    <property type="evidence" value="ECO:0007669"/>
    <property type="project" value="TreeGrafter"/>
</dbReference>
<evidence type="ECO:0000313" key="4">
    <source>
        <dbReference type="RefSeq" id="XP_011098296.1"/>
    </source>
</evidence>
<dbReference type="Gramene" id="SIN_1019486.t">
    <property type="protein sequence ID" value="SIN_1019486.t"/>
    <property type="gene ID" value="SIN_1019486"/>
</dbReference>
<feature type="compositionally biased region" description="Polar residues" evidence="1">
    <location>
        <begin position="16"/>
        <end position="26"/>
    </location>
</feature>
<dbReference type="GO" id="GO:0016020">
    <property type="term" value="C:membrane"/>
    <property type="evidence" value="ECO:0007669"/>
    <property type="project" value="TreeGrafter"/>
</dbReference>
<feature type="region of interest" description="Disordered" evidence="1">
    <location>
        <begin position="413"/>
        <end position="438"/>
    </location>
</feature>
<feature type="region of interest" description="Disordered" evidence="1">
    <location>
        <begin position="1"/>
        <end position="38"/>
    </location>
</feature>
<dbReference type="GO" id="GO:0005874">
    <property type="term" value="C:microtubule"/>
    <property type="evidence" value="ECO:0007669"/>
    <property type="project" value="TreeGrafter"/>
</dbReference>
<dbReference type="SUPFAM" id="SSF52540">
    <property type="entry name" value="P-loop containing nucleoside triphosphate hydrolases"/>
    <property type="match status" value="1"/>
</dbReference>
<dbReference type="FunFam" id="3.40.50.300:FF:001030">
    <property type="entry name" value="Dynamin-related protein 5A"/>
    <property type="match status" value="1"/>
</dbReference>
<dbReference type="Gene3D" id="3.40.50.300">
    <property type="entry name" value="P-loop containing nucleotide triphosphate hydrolases"/>
    <property type="match status" value="1"/>
</dbReference>
<dbReference type="KEGG" id="sind:105176989"/>
<dbReference type="GO" id="GO:0003924">
    <property type="term" value="F:GTPase activity"/>
    <property type="evidence" value="ECO:0007669"/>
    <property type="project" value="InterPro"/>
</dbReference>
<dbReference type="InterPro" id="IPR045063">
    <property type="entry name" value="Dynamin_N"/>
</dbReference>
<dbReference type="InterPro" id="IPR022812">
    <property type="entry name" value="Dynamin"/>
</dbReference>
<evidence type="ECO:0000256" key="1">
    <source>
        <dbReference type="SAM" id="MobiDB-lite"/>
    </source>
</evidence>
<dbReference type="PANTHER" id="PTHR11566">
    <property type="entry name" value="DYNAMIN"/>
    <property type="match status" value="1"/>
</dbReference>
<dbReference type="PANTHER" id="PTHR11566:SF169">
    <property type="entry name" value="DYNAMIN-LIKE PROTEIN C"/>
    <property type="match status" value="1"/>
</dbReference>
<dbReference type="PROSITE" id="PS51718">
    <property type="entry name" value="G_DYNAMIN_2"/>
    <property type="match status" value="1"/>
</dbReference>
<dbReference type="Pfam" id="PF00350">
    <property type="entry name" value="Dynamin_N"/>
    <property type="match status" value="1"/>
</dbReference>
<evidence type="ECO:0000259" key="2">
    <source>
        <dbReference type="PROSITE" id="PS51718"/>
    </source>
</evidence>
<name>A0A6I9UBE8_SESIN</name>
<dbReference type="InParanoid" id="A0A6I9UBE8"/>
<protein>
    <submittedName>
        <fullName evidence="4">Dynamin-related protein 5A</fullName>
    </submittedName>
</protein>
<dbReference type="Proteomes" id="UP000504604">
    <property type="component" value="Linkage group LG14"/>
</dbReference>
<accession>A0A6I9UBE8</accession>
<dbReference type="PRINTS" id="PR00195">
    <property type="entry name" value="DYNAMIN"/>
</dbReference>
<dbReference type="GO" id="GO:0005737">
    <property type="term" value="C:cytoplasm"/>
    <property type="evidence" value="ECO:0007669"/>
    <property type="project" value="TreeGrafter"/>
</dbReference>
<dbReference type="InterPro" id="IPR030381">
    <property type="entry name" value="G_DYNAMIN_dom"/>
</dbReference>
<dbReference type="SMART" id="SM00053">
    <property type="entry name" value="DYNc"/>
    <property type="match status" value="1"/>
</dbReference>
<feature type="domain" description="Dynamin-type G" evidence="2">
    <location>
        <begin position="68"/>
        <end position="355"/>
    </location>
</feature>